<accession>A0A8S1BQ97</accession>
<feature type="compositionally biased region" description="Low complexity" evidence="7">
    <location>
        <begin position="810"/>
        <end position="822"/>
    </location>
</feature>
<dbReference type="CDD" id="cd09527">
    <property type="entry name" value="SAM_Samd5"/>
    <property type="match status" value="1"/>
</dbReference>
<feature type="region of interest" description="Disordered" evidence="7">
    <location>
        <begin position="931"/>
        <end position="989"/>
    </location>
</feature>
<dbReference type="AlphaFoldDB" id="A0A8S1BQ97"/>
<dbReference type="InterPro" id="IPR013761">
    <property type="entry name" value="SAM/pointed_sf"/>
</dbReference>
<sequence>MACNIVVEWLRSLQLQQYADSFLDNGYDDLEICKQVGDPDLDAIGVLNQQHRQVLLQSVRSLREEGAASVYFTLEPKDEDLVSPDEPTSPLGGPSVERSFVDEYEEGKAELVRIPKLQLKLLLKEKLAQDGVKLSYQPYSTANGERGYLEGLASRYADRFNTHYQDVLEHLEELRKYEWEDLSPRMRMGQSGASTPGTPPFPGPLMFGPSASSGLYAPGKYSTSGVQPSSCLSDKEEDEIYGFGYGVFGRQMLQRQQQLAQQRAQHPTAPIYQSCLSPRSAYFYEFPPGDNPACSKKKTTFSRLLRTLRPHRKDKHSQMSPTNRQHPRSIMPPQCNSIPPPPAVNVASRVSTPDDPVPADYEHIRLIQMNRPQAQVSFEETIQRLKMQDALKKKERFDKEHEQILRDIRHGMRQIGLESTPSAPSIPHYPQSASDDTYMYDDDIQQQQQLQQQVTDRVQRRLHWYDEPPYESDPEDFLMGGLAVSRAVFQNGRVCFTLNTKQEPRGEGVISLRSAGDISVPKERRGARPKRNHNRESGDYAGSDIHSVGSRLSAISVETNRSEHEGKVAARTAIPPRLELIQDCVPQTRSHSSEDAQSPNGPSDCEDGGKPGRSMRHDKKRLRASETTDKENRSVNGEHQRHHNRSKNLPDYPQTIGKARAIADSTRSPDIKDPLRFKKDDIIDVISMNVSGNWKGYAHGRIGTFKYADIELISVKPGLIGPALATKQPSARGGKSSKPRNVEELLRKVNMETFTPHFVMNGYDDLETFKELADSDLIFLGFKSAEHRAKIMAAVKILLDYETPSESGDEASSSDSSARQSQCGKVPFKRLDMGRDSGCYASSNEQASSAGPSSDRSGEATAAVEQHKPSSATASPRCRSASAAVASALAAASASASQSKHPQQQTVPRTPSIDFRAEYDKIKGKLEASLTKAPLSADAQKMETAAAAARCLSEKSSDSGISSSSRSPPPAAQAQAALSPTTKQEIPEA</sequence>
<organism evidence="10 11">
    <name type="scientific">Cloeon dipterum</name>
    <dbReference type="NCBI Taxonomy" id="197152"/>
    <lineage>
        <taxon>Eukaryota</taxon>
        <taxon>Metazoa</taxon>
        <taxon>Ecdysozoa</taxon>
        <taxon>Arthropoda</taxon>
        <taxon>Hexapoda</taxon>
        <taxon>Insecta</taxon>
        <taxon>Pterygota</taxon>
        <taxon>Palaeoptera</taxon>
        <taxon>Ephemeroptera</taxon>
        <taxon>Pisciforma</taxon>
        <taxon>Baetidae</taxon>
        <taxon>Cloeon</taxon>
    </lineage>
</organism>
<evidence type="ECO:0000256" key="4">
    <source>
        <dbReference type="ARBA" id="ARBA00065890"/>
    </source>
</evidence>
<dbReference type="SUPFAM" id="SSF50044">
    <property type="entry name" value="SH3-domain"/>
    <property type="match status" value="1"/>
</dbReference>
<name>A0A8S1BQ97_9INSE</name>
<dbReference type="SMART" id="SM00454">
    <property type="entry name" value="SAM"/>
    <property type="match status" value="2"/>
</dbReference>
<dbReference type="InterPro" id="IPR051725">
    <property type="entry name" value="SAM-SH3_domain_protein"/>
</dbReference>
<feature type="domain" description="SAM" evidence="9">
    <location>
        <begin position="1"/>
        <end position="65"/>
    </location>
</feature>
<dbReference type="PROSITE" id="PS50105">
    <property type="entry name" value="SAM_DOMAIN"/>
    <property type="match status" value="2"/>
</dbReference>
<feature type="domain" description="SAM" evidence="9">
    <location>
        <begin position="737"/>
        <end position="801"/>
    </location>
</feature>
<dbReference type="GO" id="GO:0005737">
    <property type="term" value="C:cytoplasm"/>
    <property type="evidence" value="ECO:0007669"/>
    <property type="project" value="UniProtKB-SubCell"/>
</dbReference>
<feature type="compositionally biased region" description="Basic residues" evidence="7">
    <location>
        <begin position="613"/>
        <end position="622"/>
    </location>
</feature>
<dbReference type="InterPro" id="IPR058666">
    <property type="entry name" value="SASH1/NUB1_homeodomain"/>
</dbReference>
<dbReference type="PANTHER" id="PTHR12301">
    <property type="entry name" value="SAM-DOMAIN, SH3 AND NUCLEAR LOCALIZATION SIGNALS PROTEIN RELATED"/>
    <property type="match status" value="1"/>
</dbReference>
<evidence type="ECO:0000259" key="9">
    <source>
        <dbReference type="PROSITE" id="PS50105"/>
    </source>
</evidence>
<dbReference type="PROSITE" id="PS50002">
    <property type="entry name" value="SH3"/>
    <property type="match status" value="1"/>
</dbReference>
<dbReference type="EMBL" id="CADEPI010000006">
    <property type="protein sequence ID" value="CAB3361595.1"/>
    <property type="molecule type" value="Genomic_DNA"/>
</dbReference>
<evidence type="ECO:0000313" key="10">
    <source>
        <dbReference type="EMBL" id="CAB3361595.1"/>
    </source>
</evidence>
<comment type="subunit">
    <text evidence="4">Interacts promiscuously (via SAM domain) with EPHA5, EPHA6, EPHA7, EPHA8, EPHB1, EPHB2, EPHB3 and EPHB4 (via SAM domain) (in vitro).</text>
</comment>
<evidence type="ECO:0000256" key="3">
    <source>
        <dbReference type="ARBA" id="ARBA00022490"/>
    </source>
</evidence>
<feature type="compositionally biased region" description="Polar residues" evidence="7">
    <location>
        <begin position="840"/>
        <end position="855"/>
    </location>
</feature>
<feature type="region of interest" description="Disordered" evidence="7">
    <location>
        <begin position="804"/>
        <end position="878"/>
    </location>
</feature>
<keyword evidence="2 6" id="KW-0728">SH3 domain</keyword>
<dbReference type="InterPro" id="IPR036028">
    <property type="entry name" value="SH3-like_dom_sf"/>
</dbReference>
<protein>
    <recommendedName>
        <fullName evidence="5">Sterile alpha motif domain-containing protein 5</fullName>
    </recommendedName>
</protein>
<evidence type="ECO:0000313" key="11">
    <source>
        <dbReference type="Proteomes" id="UP000494165"/>
    </source>
</evidence>
<dbReference type="OrthoDB" id="10047268at2759"/>
<comment type="caution">
    <text evidence="10">The sequence shown here is derived from an EMBL/GenBank/DDBJ whole genome shotgun (WGS) entry which is preliminary data.</text>
</comment>
<dbReference type="PANTHER" id="PTHR12301:SF8">
    <property type="entry name" value="STERILE ALPHA MOTIF DOMAIN-CONTAINING PROTEIN 5"/>
    <property type="match status" value="1"/>
</dbReference>
<feature type="region of interest" description="Disordered" evidence="7">
    <location>
        <begin position="891"/>
        <end position="915"/>
    </location>
</feature>
<comment type="subcellular location">
    <subcellularLocation>
        <location evidence="1">Cytoplasm</location>
    </subcellularLocation>
</comment>
<keyword evidence="3" id="KW-0963">Cytoplasm</keyword>
<evidence type="ECO:0000256" key="1">
    <source>
        <dbReference type="ARBA" id="ARBA00004496"/>
    </source>
</evidence>
<feature type="domain" description="SH3" evidence="8">
    <location>
        <begin position="654"/>
        <end position="715"/>
    </location>
</feature>
<dbReference type="Gene3D" id="2.30.30.40">
    <property type="entry name" value="SH3 Domains"/>
    <property type="match status" value="1"/>
</dbReference>
<dbReference type="SUPFAM" id="SSF47769">
    <property type="entry name" value="SAM/Pointed domain"/>
    <property type="match status" value="2"/>
</dbReference>
<feature type="compositionally biased region" description="Basic and acidic residues" evidence="7">
    <location>
        <begin position="623"/>
        <end position="639"/>
    </location>
</feature>
<dbReference type="InterPro" id="IPR001660">
    <property type="entry name" value="SAM"/>
</dbReference>
<feature type="region of interest" description="Disordered" evidence="7">
    <location>
        <begin position="507"/>
        <end position="547"/>
    </location>
</feature>
<evidence type="ECO:0000259" key="8">
    <source>
        <dbReference type="PROSITE" id="PS50002"/>
    </source>
</evidence>
<reference evidence="10 11" key="1">
    <citation type="submission" date="2020-04" db="EMBL/GenBank/DDBJ databases">
        <authorList>
            <person name="Alioto T."/>
            <person name="Alioto T."/>
            <person name="Gomez Garrido J."/>
        </authorList>
    </citation>
    <scope>NUCLEOTIDE SEQUENCE [LARGE SCALE GENOMIC DNA]</scope>
</reference>
<feature type="region of interest" description="Disordered" evidence="7">
    <location>
        <begin position="586"/>
        <end position="654"/>
    </location>
</feature>
<feature type="compositionally biased region" description="Polar residues" evidence="7">
    <location>
        <begin position="900"/>
        <end position="909"/>
    </location>
</feature>
<dbReference type="Gene3D" id="1.10.150.50">
    <property type="entry name" value="Transcription Factor, Ets-1"/>
    <property type="match status" value="2"/>
</dbReference>
<evidence type="ECO:0000256" key="5">
    <source>
        <dbReference type="ARBA" id="ARBA00073398"/>
    </source>
</evidence>
<proteinExistence type="predicted"/>
<dbReference type="InterPro" id="IPR001452">
    <property type="entry name" value="SH3_domain"/>
</dbReference>
<feature type="compositionally biased region" description="Low complexity" evidence="7">
    <location>
        <begin position="958"/>
        <end position="980"/>
    </location>
</feature>
<evidence type="ECO:0000256" key="2">
    <source>
        <dbReference type="ARBA" id="ARBA00022443"/>
    </source>
</evidence>
<dbReference type="Pfam" id="PF00536">
    <property type="entry name" value="SAM_1"/>
    <property type="match status" value="2"/>
</dbReference>
<feature type="compositionally biased region" description="Polar residues" evidence="7">
    <location>
        <begin position="586"/>
        <end position="601"/>
    </location>
</feature>
<dbReference type="Proteomes" id="UP000494165">
    <property type="component" value="Unassembled WGS sequence"/>
</dbReference>
<keyword evidence="11" id="KW-1185">Reference proteome</keyword>
<gene>
    <name evidence="10" type="ORF">CLODIP_2_CD15816</name>
</gene>
<feature type="region of interest" description="Disordered" evidence="7">
    <location>
        <begin position="311"/>
        <end position="338"/>
    </location>
</feature>
<dbReference type="Pfam" id="PF26285">
    <property type="entry name" value="SASH1_Homeodomain"/>
    <property type="match status" value="1"/>
</dbReference>
<evidence type="ECO:0000256" key="6">
    <source>
        <dbReference type="PROSITE-ProRule" id="PRU00192"/>
    </source>
</evidence>
<evidence type="ECO:0000256" key="7">
    <source>
        <dbReference type="SAM" id="MobiDB-lite"/>
    </source>
</evidence>
<dbReference type="FunFam" id="1.10.150.50:FF:000055">
    <property type="entry name" value="Sterile alpha motif domain containing 5"/>
    <property type="match status" value="1"/>
</dbReference>